<dbReference type="AlphaFoldDB" id="C4FA45"/>
<sequence length="42" mass="5109">MRQLVHLERACIVWGTPCKWSALFVYNGAIARKNRKERTWRY</sequence>
<evidence type="ECO:0000313" key="2">
    <source>
        <dbReference type="Proteomes" id="UP000003295"/>
    </source>
</evidence>
<evidence type="ECO:0000313" key="1">
    <source>
        <dbReference type="EMBL" id="EEP44354.1"/>
    </source>
</evidence>
<organism evidence="1 2">
    <name type="scientific">Collinsella intestinalis DSM 13280</name>
    <dbReference type="NCBI Taxonomy" id="521003"/>
    <lineage>
        <taxon>Bacteria</taxon>
        <taxon>Bacillati</taxon>
        <taxon>Actinomycetota</taxon>
        <taxon>Coriobacteriia</taxon>
        <taxon>Coriobacteriales</taxon>
        <taxon>Coriobacteriaceae</taxon>
        <taxon>Collinsella</taxon>
    </lineage>
</organism>
<dbReference type="Proteomes" id="UP000003295">
    <property type="component" value="Unassembled WGS sequence"/>
</dbReference>
<dbReference type="HOGENOM" id="CLU_3250004_0_0_11"/>
<proteinExistence type="predicted"/>
<name>C4FA45_9ACTN</name>
<comment type="caution">
    <text evidence="1">The sequence shown here is derived from an EMBL/GenBank/DDBJ whole genome shotgun (WGS) entry which is preliminary data.</text>
</comment>
<protein>
    <submittedName>
        <fullName evidence="1">Uncharacterized protein</fullName>
    </submittedName>
</protein>
<reference evidence="1 2" key="1">
    <citation type="submission" date="2009-04" db="EMBL/GenBank/DDBJ databases">
        <authorList>
            <person name="Weinstock G."/>
            <person name="Sodergren E."/>
            <person name="Clifton S."/>
            <person name="Fulton L."/>
            <person name="Fulton B."/>
            <person name="Courtney L."/>
            <person name="Fronick C."/>
            <person name="Harrison M."/>
            <person name="Strong C."/>
            <person name="Farmer C."/>
            <person name="Delahaunty K."/>
            <person name="Markovic C."/>
            <person name="Hall O."/>
            <person name="Minx P."/>
            <person name="Tomlinson C."/>
            <person name="Mitreva M."/>
            <person name="Nelson J."/>
            <person name="Hou S."/>
            <person name="Wollam A."/>
            <person name="Pepin K.H."/>
            <person name="Johnson M."/>
            <person name="Bhonagiri V."/>
            <person name="Nash W.E."/>
            <person name="Warren W."/>
            <person name="Chinwalla A."/>
            <person name="Mardis E.R."/>
            <person name="Wilson R.K."/>
        </authorList>
    </citation>
    <scope>NUCLEOTIDE SEQUENCE [LARGE SCALE GENOMIC DNA]</scope>
    <source>
        <strain evidence="1 2">DSM 13280</strain>
    </source>
</reference>
<gene>
    <name evidence="1" type="ORF">COLINT_02937</name>
</gene>
<accession>C4FA45</accession>
<dbReference type="EMBL" id="ABXH02000016">
    <property type="protein sequence ID" value="EEP44354.1"/>
    <property type="molecule type" value="Genomic_DNA"/>
</dbReference>